<protein>
    <submittedName>
        <fullName evidence="1">Uncharacterized protein</fullName>
    </submittedName>
</protein>
<comment type="caution">
    <text evidence="1">The sequence shown here is derived from an EMBL/GenBank/DDBJ whole genome shotgun (WGS) entry which is preliminary data.</text>
</comment>
<dbReference type="Proteomes" id="UP000626844">
    <property type="component" value="Unassembled WGS sequence"/>
</dbReference>
<name>A0A926NLL5_9BACI</name>
<accession>A0A926NLL5</accession>
<dbReference type="RefSeq" id="WP_191161437.1">
    <property type="nucleotide sequence ID" value="NZ_JACXAI010000038.1"/>
</dbReference>
<gene>
    <name evidence="1" type="ORF">IC621_21825</name>
</gene>
<reference evidence="1" key="1">
    <citation type="submission" date="2020-09" db="EMBL/GenBank/DDBJ databases">
        <title>A novel bacterium of genus Bacillus, isolated from South China Sea.</title>
        <authorList>
            <person name="Huang H."/>
            <person name="Mo K."/>
            <person name="Hu Y."/>
        </authorList>
    </citation>
    <scope>NUCLEOTIDE SEQUENCE</scope>
    <source>
        <strain evidence="1">IB182487</strain>
    </source>
</reference>
<dbReference type="EMBL" id="JACXAI010000038">
    <property type="protein sequence ID" value="MBD1382843.1"/>
    <property type="molecule type" value="Genomic_DNA"/>
</dbReference>
<proteinExistence type="predicted"/>
<keyword evidence="2" id="KW-1185">Reference proteome</keyword>
<organism evidence="1 2">
    <name type="scientific">Metabacillus arenae</name>
    <dbReference type="NCBI Taxonomy" id="2771434"/>
    <lineage>
        <taxon>Bacteria</taxon>
        <taxon>Bacillati</taxon>
        <taxon>Bacillota</taxon>
        <taxon>Bacilli</taxon>
        <taxon>Bacillales</taxon>
        <taxon>Bacillaceae</taxon>
        <taxon>Metabacillus</taxon>
    </lineage>
</organism>
<evidence type="ECO:0000313" key="1">
    <source>
        <dbReference type="EMBL" id="MBD1382843.1"/>
    </source>
</evidence>
<evidence type="ECO:0000313" key="2">
    <source>
        <dbReference type="Proteomes" id="UP000626844"/>
    </source>
</evidence>
<dbReference type="AlphaFoldDB" id="A0A926NLL5"/>
<sequence>MLTNKQLISEQRDYQILLNAPANSLSAKGDLQNICCEFSFSEFQMKWSETDFEHVK</sequence>